<dbReference type="SUPFAM" id="SSF51344">
    <property type="entry name" value="Epsilon subunit of F1F0-ATP synthase N-terminal domain"/>
    <property type="match status" value="1"/>
</dbReference>
<comment type="function">
    <text evidence="1 9">Produces ATP from ADP in the presence of a proton gradient across the membrane.</text>
</comment>
<sequence>MSPALHLTITTPSAVLADVDAVQSVRAEDEGGSFGILPGHTDFLTVLRASVVRWRDDNGTAHYCALGGGVLTLVDGRRVNIACRQAIIGDDLMVLDADVREMRAALADADRVARVEQTRLHANAVRQLMRYLRPGGAKDIDAFLSKGDAP</sequence>
<evidence type="ECO:0000256" key="4">
    <source>
        <dbReference type="ARBA" id="ARBA00022448"/>
    </source>
</evidence>
<protein>
    <recommendedName>
        <fullName evidence="9">ATP synthase epsilon chain</fullName>
    </recommendedName>
    <alternativeName>
        <fullName evidence="9">ATP synthase F1 sector epsilon subunit</fullName>
    </alternativeName>
    <alternativeName>
        <fullName evidence="9">F-ATPase epsilon subunit</fullName>
    </alternativeName>
</protein>
<dbReference type="NCBIfam" id="TIGR03166">
    <property type="entry name" value="alt_F1F0_F1_eps"/>
    <property type="match status" value="1"/>
</dbReference>
<dbReference type="OrthoDB" id="272739at2"/>
<dbReference type="EMBL" id="CP032695">
    <property type="protein sequence ID" value="AYG63561.1"/>
    <property type="molecule type" value="Genomic_DNA"/>
</dbReference>
<gene>
    <name evidence="9" type="primary">atpC</name>
    <name evidence="11" type="ORF">CCGE525_33515</name>
</gene>
<feature type="domain" description="ATP synthase F1 complex delta/epsilon subunit N-terminal" evidence="10">
    <location>
        <begin position="5"/>
        <end position="86"/>
    </location>
</feature>
<reference evidence="11 12" key="1">
    <citation type="submission" date="2018-10" db="EMBL/GenBank/DDBJ databases">
        <title>Rhizobium etli, R. leguminosarum and a new Rhizobium genospecies from Phaseolus dumosus.</title>
        <authorList>
            <person name="Ramirez-Puebla S.T."/>
            <person name="Rogel-Hernandez M.A."/>
            <person name="Guerrero G."/>
            <person name="Ormeno-Orrillo E."/>
            <person name="Martinez-Romero J.C."/>
            <person name="Negrete-Yankelevich S."/>
            <person name="Martinez-Romero E."/>
        </authorList>
    </citation>
    <scope>NUCLEOTIDE SEQUENCE [LARGE SCALE GENOMIC DNA]</scope>
    <source>
        <strain evidence="11 12">CCGE525</strain>
        <plasmid evidence="12">prccge525c</plasmid>
    </source>
</reference>
<geneLocation type="plasmid" evidence="12">
    <name>prccge525c</name>
</geneLocation>
<dbReference type="InterPro" id="IPR024037">
    <property type="entry name" value="Alt_ATP_synth_F1_esu"/>
</dbReference>
<evidence type="ECO:0000256" key="8">
    <source>
        <dbReference type="ARBA" id="ARBA00023196"/>
    </source>
</evidence>
<keyword evidence="9" id="KW-0066">ATP synthesis</keyword>
<evidence type="ECO:0000256" key="5">
    <source>
        <dbReference type="ARBA" id="ARBA00022781"/>
    </source>
</evidence>
<evidence type="ECO:0000256" key="1">
    <source>
        <dbReference type="ARBA" id="ARBA00003543"/>
    </source>
</evidence>
<dbReference type="CDD" id="cd12152">
    <property type="entry name" value="F1-ATPase_delta"/>
    <property type="match status" value="1"/>
</dbReference>
<keyword evidence="9" id="KW-1003">Cell membrane</keyword>
<evidence type="ECO:0000256" key="9">
    <source>
        <dbReference type="HAMAP-Rule" id="MF_00530"/>
    </source>
</evidence>
<dbReference type="GO" id="GO:0016787">
    <property type="term" value="F:hydrolase activity"/>
    <property type="evidence" value="ECO:0007669"/>
    <property type="project" value="UniProtKB-KW"/>
</dbReference>
<dbReference type="AlphaFoldDB" id="A0A387G6G8"/>
<keyword evidence="11" id="KW-0378">Hydrolase</keyword>
<dbReference type="GO" id="GO:0005524">
    <property type="term" value="F:ATP binding"/>
    <property type="evidence" value="ECO:0007669"/>
    <property type="project" value="UniProtKB-UniRule"/>
</dbReference>
<evidence type="ECO:0000256" key="6">
    <source>
        <dbReference type="ARBA" id="ARBA00023065"/>
    </source>
</evidence>
<evidence type="ECO:0000259" key="10">
    <source>
        <dbReference type="Pfam" id="PF02823"/>
    </source>
</evidence>
<dbReference type="GO" id="GO:0005886">
    <property type="term" value="C:plasma membrane"/>
    <property type="evidence" value="ECO:0007669"/>
    <property type="project" value="UniProtKB-SubCell"/>
</dbReference>
<keyword evidence="12" id="KW-1185">Reference proteome</keyword>
<dbReference type="NCBIfam" id="NF009981">
    <property type="entry name" value="PRK13447.1"/>
    <property type="match status" value="1"/>
</dbReference>
<dbReference type="HAMAP" id="MF_00530">
    <property type="entry name" value="ATP_synth_epsil_bac"/>
    <property type="match status" value="1"/>
</dbReference>
<dbReference type="Gene3D" id="2.60.15.10">
    <property type="entry name" value="F0F1 ATP synthase delta/epsilon subunit, N-terminal"/>
    <property type="match status" value="1"/>
</dbReference>
<keyword evidence="6 9" id="KW-0406">Ion transport</keyword>
<comment type="subcellular location">
    <subcellularLocation>
        <location evidence="9">Cell membrane</location>
        <topology evidence="9">Peripheral membrane protein</topology>
    </subcellularLocation>
    <subcellularLocation>
        <location evidence="2">Endomembrane system</location>
        <topology evidence="2">Peripheral membrane protein</topology>
    </subcellularLocation>
</comment>
<dbReference type="RefSeq" id="WP_120708461.1">
    <property type="nucleotide sequence ID" value="NZ_CP032695.1"/>
</dbReference>
<dbReference type="Proteomes" id="UP000282195">
    <property type="component" value="Plasmid pRCCGE525c"/>
</dbReference>
<evidence type="ECO:0000256" key="3">
    <source>
        <dbReference type="ARBA" id="ARBA00005712"/>
    </source>
</evidence>
<evidence type="ECO:0000256" key="7">
    <source>
        <dbReference type="ARBA" id="ARBA00023136"/>
    </source>
</evidence>
<name>A0A387G6G8_9HYPH</name>
<dbReference type="InterPro" id="IPR020546">
    <property type="entry name" value="ATP_synth_F1_dsu/esu_N"/>
</dbReference>
<dbReference type="Pfam" id="PF02823">
    <property type="entry name" value="ATP-synt_DE_N"/>
    <property type="match status" value="1"/>
</dbReference>
<dbReference type="KEGG" id="rjg:CCGE525_33515"/>
<comment type="subunit">
    <text evidence="9">F-type ATPases have 2 components, CF(1) - the catalytic core - and CF(0) - the membrane proton channel. CF(1) has five subunits: alpha(3), beta(3), gamma(1), delta(1), epsilon(1). CF(0) has three main subunits: a, b and c.</text>
</comment>
<keyword evidence="7 9" id="KW-0472">Membrane</keyword>
<keyword evidence="8 9" id="KW-0139">CF(1)</keyword>
<dbReference type="GO" id="GO:0045259">
    <property type="term" value="C:proton-transporting ATP synthase complex"/>
    <property type="evidence" value="ECO:0007669"/>
    <property type="project" value="UniProtKB-KW"/>
</dbReference>
<evidence type="ECO:0000313" key="12">
    <source>
        <dbReference type="Proteomes" id="UP000282195"/>
    </source>
</evidence>
<comment type="similarity">
    <text evidence="3 9">Belongs to the ATPase epsilon chain family.</text>
</comment>
<evidence type="ECO:0000256" key="2">
    <source>
        <dbReference type="ARBA" id="ARBA00004184"/>
    </source>
</evidence>
<dbReference type="InterPro" id="IPR036771">
    <property type="entry name" value="ATPsynth_dsu/esu_N"/>
</dbReference>
<accession>A0A387G6G8</accession>
<evidence type="ECO:0000313" key="11">
    <source>
        <dbReference type="EMBL" id="AYG63561.1"/>
    </source>
</evidence>
<organism evidence="11 12">
    <name type="scientific">Rhizobium jaguaris</name>
    <dbReference type="NCBI Taxonomy" id="1312183"/>
    <lineage>
        <taxon>Bacteria</taxon>
        <taxon>Pseudomonadati</taxon>
        <taxon>Pseudomonadota</taxon>
        <taxon>Alphaproteobacteria</taxon>
        <taxon>Hyphomicrobiales</taxon>
        <taxon>Rhizobiaceae</taxon>
        <taxon>Rhizobium/Agrobacterium group</taxon>
        <taxon>Rhizobium</taxon>
    </lineage>
</organism>
<dbReference type="GO" id="GO:0046933">
    <property type="term" value="F:proton-transporting ATP synthase activity, rotational mechanism"/>
    <property type="evidence" value="ECO:0007669"/>
    <property type="project" value="UniProtKB-UniRule"/>
</dbReference>
<keyword evidence="11" id="KW-0614">Plasmid</keyword>
<proteinExistence type="inferred from homology"/>
<keyword evidence="4 9" id="KW-0813">Transport</keyword>
<dbReference type="GO" id="GO:0012505">
    <property type="term" value="C:endomembrane system"/>
    <property type="evidence" value="ECO:0007669"/>
    <property type="project" value="UniProtKB-SubCell"/>
</dbReference>
<keyword evidence="5 9" id="KW-0375">Hydrogen ion transport</keyword>
<dbReference type="InterPro" id="IPR001469">
    <property type="entry name" value="ATP_synth_F1_dsu/esu"/>
</dbReference>